<comment type="caution">
    <text evidence="2">The sequence shown here is derived from an EMBL/GenBank/DDBJ whole genome shotgun (WGS) entry which is preliminary data.</text>
</comment>
<name>A0A2S6IE58_9ACTN</name>
<reference evidence="2 3" key="1">
    <citation type="submission" date="2018-02" db="EMBL/GenBank/DDBJ databases">
        <title>Genomic Encyclopedia of Archaeal and Bacterial Type Strains, Phase II (KMG-II): from individual species to whole genera.</title>
        <authorList>
            <person name="Goeker M."/>
        </authorList>
    </citation>
    <scope>NUCLEOTIDE SEQUENCE [LARGE SCALE GENOMIC DNA]</scope>
    <source>
        <strain evidence="2 3">DSM 22857</strain>
    </source>
</reference>
<dbReference type="RefSeq" id="WP_104434718.1">
    <property type="nucleotide sequence ID" value="NZ_PTJD01000014.1"/>
</dbReference>
<sequence length="227" mass="24088">MTDPVTTDGPRALLLSGGGRYADPWHPFAATTVRLAALLTGCGLRVDVRDDVDDALAGLAVAPPDLLVVNVGQPRDGGPAPLPGAAADGFAAYLAGSRPLLGVHSSATSFEGFDAWEERLGGRWVRDVSMHPEHGPAAVQVLGPHPVTAGLADFVLLDERYTHLRVQPDVTAVAGHEHEGRRHPLVWVRDADGTRTAYDALGHDERSYDSAEHLRLLRGVVGWLLGG</sequence>
<evidence type="ECO:0000313" key="2">
    <source>
        <dbReference type="EMBL" id="PPK92473.1"/>
    </source>
</evidence>
<gene>
    <name evidence="2" type="ORF">CLV92_11474</name>
</gene>
<dbReference type="OrthoDB" id="3350268at2"/>
<dbReference type="InterPro" id="IPR029010">
    <property type="entry name" value="ThuA-like"/>
</dbReference>
<dbReference type="AlphaFoldDB" id="A0A2S6IE58"/>
<evidence type="ECO:0000313" key="3">
    <source>
        <dbReference type="Proteomes" id="UP000239485"/>
    </source>
</evidence>
<dbReference type="SUPFAM" id="SSF52317">
    <property type="entry name" value="Class I glutamine amidotransferase-like"/>
    <property type="match status" value="1"/>
</dbReference>
<dbReference type="Pfam" id="PF06283">
    <property type="entry name" value="ThuA"/>
    <property type="match status" value="1"/>
</dbReference>
<proteinExistence type="predicted"/>
<feature type="domain" description="ThuA-like" evidence="1">
    <location>
        <begin position="31"/>
        <end position="223"/>
    </location>
</feature>
<dbReference type="InterPro" id="IPR029062">
    <property type="entry name" value="Class_I_gatase-like"/>
</dbReference>
<dbReference type="EMBL" id="PTJD01000014">
    <property type="protein sequence ID" value="PPK92473.1"/>
    <property type="molecule type" value="Genomic_DNA"/>
</dbReference>
<accession>A0A2S6IE58</accession>
<evidence type="ECO:0000259" key="1">
    <source>
        <dbReference type="Pfam" id="PF06283"/>
    </source>
</evidence>
<dbReference type="Proteomes" id="UP000239485">
    <property type="component" value="Unassembled WGS sequence"/>
</dbReference>
<keyword evidence="3" id="KW-1185">Reference proteome</keyword>
<protein>
    <recommendedName>
        <fullName evidence="1">ThuA-like domain-containing protein</fullName>
    </recommendedName>
</protein>
<organism evidence="2 3">
    <name type="scientific">Kineococcus xinjiangensis</name>
    <dbReference type="NCBI Taxonomy" id="512762"/>
    <lineage>
        <taxon>Bacteria</taxon>
        <taxon>Bacillati</taxon>
        <taxon>Actinomycetota</taxon>
        <taxon>Actinomycetes</taxon>
        <taxon>Kineosporiales</taxon>
        <taxon>Kineosporiaceae</taxon>
        <taxon>Kineococcus</taxon>
    </lineage>
</organism>
<dbReference type="Gene3D" id="3.40.50.880">
    <property type="match status" value="1"/>
</dbReference>